<dbReference type="EMBL" id="AQQO01000047">
    <property type="protein sequence ID" value="EON89059.1"/>
    <property type="molecule type" value="Genomic_DNA"/>
</dbReference>
<dbReference type="Proteomes" id="UP000014012">
    <property type="component" value="Unassembled WGS sequence"/>
</dbReference>
<evidence type="ECO:0000256" key="7">
    <source>
        <dbReference type="RuleBase" id="RU363068"/>
    </source>
</evidence>
<evidence type="ECO:0000256" key="1">
    <source>
        <dbReference type="ARBA" id="ARBA00005622"/>
    </source>
</evidence>
<dbReference type="InterPro" id="IPR014186">
    <property type="entry name" value="S-formylglutathione_hydrol"/>
</dbReference>
<sequence>MKLVESHACFGGLQNVYRHYSNTLKCEMNVGIYFPRQSKTEKLPVLYWLSGLTCSEQNFITKSGFQRYADLHNIIVVCPDTSPRGDSVPDIDRYDLGQGAGFYLNAIKSPWHENYRMYDYILDELPSLIIEHTPAIELKSICGHSMGGHGALILAIRNPEEFASVSALSPIVSPSQVEWGINAFSTYLGDNKISWKEYDATDLILQGNYFPEIFIDQGLSDQFYADQLRTKEFGKACNEMNISNIIRYHDGYDHSYYFISSFIADHIAYHANKLHALRSI</sequence>
<comment type="caution">
    <text evidence="8">The sequence shown here is derived from an EMBL/GenBank/DDBJ whole genome shotgun (WGS) entry which is preliminary data.</text>
</comment>
<dbReference type="RefSeq" id="WP_010863208.1">
    <property type="nucleotide sequence ID" value="NZ_KB944508.1"/>
</dbReference>
<accession>R8ARW0</accession>
<dbReference type="InterPro" id="IPR000801">
    <property type="entry name" value="Esterase-like"/>
</dbReference>
<dbReference type="PANTHER" id="PTHR10061:SF0">
    <property type="entry name" value="S-FORMYLGLUTATHIONE HYDROLASE"/>
    <property type="match status" value="1"/>
</dbReference>
<keyword evidence="3 7" id="KW-0378">Hydrolase</keyword>
<evidence type="ECO:0000313" key="9">
    <source>
        <dbReference type="Proteomes" id="UP000014012"/>
    </source>
</evidence>
<evidence type="ECO:0000256" key="5">
    <source>
        <dbReference type="NCBIfam" id="TIGR02821"/>
    </source>
</evidence>
<dbReference type="HOGENOM" id="CLU_056472_0_0_6"/>
<evidence type="ECO:0000256" key="3">
    <source>
        <dbReference type="ARBA" id="ARBA00022801"/>
    </source>
</evidence>
<evidence type="ECO:0000256" key="4">
    <source>
        <dbReference type="ARBA" id="ARBA00047590"/>
    </source>
</evidence>
<dbReference type="PANTHER" id="PTHR10061">
    <property type="entry name" value="S-FORMYLGLUTATHIONE HYDROLASE"/>
    <property type="match status" value="1"/>
</dbReference>
<feature type="active site" description="Charge relay system" evidence="6">
    <location>
        <position position="221"/>
    </location>
</feature>
<evidence type="ECO:0000256" key="6">
    <source>
        <dbReference type="PIRSR" id="PIRSR614186-1"/>
    </source>
</evidence>
<gene>
    <name evidence="8" type="ORF">PLESHI_07925</name>
</gene>
<feature type="active site" description="Charge relay system" evidence="6">
    <location>
        <position position="254"/>
    </location>
</feature>
<proteinExistence type="inferred from homology"/>
<evidence type="ECO:0000256" key="2">
    <source>
        <dbReference type="ARBA" id="ARBA00022487"/>
    </source>
</evidence>
<dbReference type="InterPro" id="IPR029058">
    <property type="entry name" value="AB_hydrolase_fold"/>
</dbReference>
<organism evidence="8 9">
    <name type="scientific">Plesiomonas shigelloides 302-73</name>
    <dbReference type="NCBI Taxonomy" id="1315976"/>
    <lineage>
        <taxon>Bacteria</taxon>
        <taxon>Pseudomonadati</taxon>
        <taxon>Pseudomonadota</taxon>
        <taxon>Gammaproteobacteria</taxon>
        <taxon>Enterobacterales</taxon>
        <taxon>Enterobacteriaceae</taxon>
        <taxon>Plesiomonas</taxon>
    </lineage>
</organism>
<feature type="active site" description="Charge relay system" evidence="6">
    <location>
        <position position="145"/>
    </location>
</feature>
<comment type="catalytic activity">
    <reaction evidence="4 7">
        <text>S-formylglutathione + H2O = formate + glutathione + H(+)</text>
        <dbReference type="Rhea" id="RHEA:14961"/>
        <dbReference type="ChEBI" id="CHEBI:15377"/>
        <dbReference type="ChEBI" id="CHEBI:15378"/>
        <dbReference type="ChEBI" id="CHEBI:15740"/>
        <dbReference type="ChEBI" id="CHEBI:57688"/>
        <dbReference type="ChEBI" id="CHEBI:57925"/>
        <dbReference type="EC" id="3.1.2.12"/>
    </reaction>
</comment>
<dbReference type="GO" id="GO:0018738">
    <property type="term" value="F:S-formylglutathione hydrolase activity"/>
    <property type="evidence" value="ECO:0007669"/>
    <property type="project" value="UniProtKB-UniRule"/>
</dbReference>
<evidence type="ECO:0000313" key="8">
    <source>
        <dbReference type="EMBL" id="EON89059.1"/>
    </source>
</evidence>
<protein>
    <recommendedName>
        <fullName evidence="5 7">S-formylglutathione hydrolase</fullName>
        <ecNumber evidence="5 7">3.1.2.12</ecNumber>
    </recommendedName>
</protein>
<dbReference type="AlphaFoldDB" id="R8ARW0"/>
<dbReference type="Pfam" id="PF00756">
    <property type="entry name" value="Esterase"/>
    <property type="match status" value="1"/>
</dbReference>
<dbReference type="PATRIC" id="fig|1315976.3.peg.1565"/>
<dbReference type="OrthoDB" id="9782200at2"/>
<dbReference type="EC" id="3.1.2.12" evidence="5 7"/>
<comment type="function">
    <text evidence="7">Serine hydrolase involved in the detoxification of formaldehyde.</text>
</comment>
<reference evidence="8 9" key="1">
    <citation type="journal article" date="2013" name="Genome Announc.">
        <title>Genome Sequence of Plesiomonas shigelloides Strain 302-73 (Serotype O1).</title>
        <authorList>
            <person name="Pique N."/>
            <person name="Aquilini E."/>
            <person name="Alioto T."/>
            <person name="Minana-Galbis D."/>
            <person name="Tomas J.M."/>
        </authorList>
    </citation>
    <scope>NUCLEOTIDE SEQUENCE [LARGE SCALE GENOMIC DNA]</scope>
    <source>
        <strain evidence="8 9">302-73</strain>
    </source>
</reference>
<dbReference type="FunFam" id="3.40.50.1820:FF:000002">
    <property type="entry name" value="S-formylglutathione hydrolase"/>
    <property type="match status" value="1"/>
</dbReference>
<dbReference type="GO" id="GO:0052689">
    <property type="term" value="F:carboxylic ester hydrolase activity"/>
    <property type="evidence" value="ECO:0007669"/>
    <property type="project" value="UniProtKB-KW"/>
</dbReference>
<dbReference type="GO" id="GO:0046294">
    <property type="term" value="P:formaldehyde catabolic process"/>
    <property type="evidence" value="ECO:0007669"/>
    <property type="project" value="InterPro"/>
</dbReference>
<dbReference type="SUPFAM" id="SSF53474">
    <property type="entry name" value="alpha/beta-Hydrolases"/>
    <property type="match status" value="1"/>
</dbReference>
<dbReference type="Gene3D" id="3.40.50.1820">
    <property type="entry name" value="alpha/beta hydrolase"/>
    <property type="match status" value="1"/>
</dbReference>
<dbReference type="NCBIfam" id="TIGR02821">
    <property type="entry name" value="fghA_ester_D"/>
    <property type="match status" value="1"/>
</dbReference>
<dbReference type="GO" id="GO:0005829">
    <property type="term" value="C:cytosol"/>
    <property type="evidence" value="ECO:0007669"/>
    <property type="project" value="TreeGrafter"/>
</dbReference>
<keyword evidence="2 7" id="KW-0719">Serine esterase</keyword>
<comment type="similarity">
    <text evidence="1 7">Belongs to the esterase D family.</text>
</comment>
<name>R8ARW0_PLESH</name>
<keyword evidence="9" id="KW-1185">Reference proteome</keyword>